<proteinExistence type="inferred from homology"/>
<reference evidence="7 8" key="1">
    <citation type="journal article" date="2015" name="Genome Announc.">
        <title>Expanding the biotechnology potential of lactobacilli through comparative genomics of 213 strains and associated genera.</title>
        <authorList>
            <person name="Sun Z."/>
            <person name="Harris H.M."/>
            <person name="McCann A."/>
            <person name="Guo C."/>
            <person name="Argimon S."/>
            <person name="Zhang W."/>
            <person name="Yang X."/>
            <person name="Jeffery I.B."/>
            <person name="Cooney J.C."/>
            <person name="Kagawa T.F."/>
            <person name="Liu W."/>
            <person name="Song Y."/>
            <person name="Salvetti E."/>
            <person name="Wrobel A."/>
            <person name="Rasinkangas P."/>
            <person name="Parkhill J."/>
            <person name="Rea M.C."/>
            <person name="O'Sullivan O."/>
            <person name="Ritari J."/>
            <person name="Douillard F.P."/>
            <person name="Paul Ross R."/>
            <person name="Yang R."/>
            <person name="Briner A.E."/>
            <person name="Felis G.E."/>
            <person name="de Vos W.M."/>
            <person name="Barrangou R."/>
            <person name="Klaenhammer T.R."/>
            <person name="Caufield P.W."/>
            <person name="Cui Y."/>
            <person name="Zhang H."/>
            <person name="O'Toole P.W."/>
        </authorList>
    </citation>
    <scope>NUCLEOTIDE SEQUENCE [LARGE SCALE GENOMIC DNA]</scope>
    <source>
        <strain evidence="7 8">DSM 18527</strain>
    </source>
</reference>
<evidence type="ECO:0000256" key="3">
    <source>
        <dbReference type="ARBA" id="ARBA00022679"/>
    </source>
</evidence>
<dbReference type="GO" id="GO:0032259">
    <property type="term" value="P:methylation"/>
    <property type="evidence" value="ECO:0007669"/>
    <property type="project" value="UniProtKB-KW"/>
</dbReference>
<evidence type="ECO:0000256" key="4">
    <source>
        <dbReference type="ARBA" id="ARBA00022691"/>
    </source>
</evidence>
<evidence type="ECO:0000313" key="8">
    <source>
        <dbReference type="Proteomes" id="UP000051236"/>
    </source>
</evidence>
<protein>
    <submittedName>
        <fullName evidence="7">Type III restriction-modification system methyltransferase</fullName>
    </submittedName>
</protein>
<dbReference type="Gene3D" id="3.40.50.150">
    <property type="entry name" value="Vaccinia Virus protein VP39"/>
    <property type="match status" value="1"/>
</dbReference>
<comment type="similarity">
    <text evidence="1">Belongs to the N(4)/N(6)-methyltransferase family.</text>
</comment>
<organism evidence="7 8">
    <name type="scientific">Agrilactobacillus composti DSM 18527 = JCM 14202</name>
    <dbReference type="NCBI Taxonomy" id="1423734"/>
    <lineage>
        <taxon>Bacteria</taxon>
        <taxon>Bacillati</taxon>
        <taxon>Bacillota</taxon>
        <taxon>Bacilli</taxon>
        <taxon>Lactobacillales</taxon>
        <taxon>Lactobacillaceae</taxon>
        <taxon>Agrilactobacillus</taxon>
    </lineage>
</organism>
<keyword evidence="4" id="KW-0949">S-adenosyl-L-methionine</keyword>
<dbReference type="PIRSF" id="PIRSF015855">
    <property type="entry name" value="TypeIII_Mtase_mKpnI"/>
    <property type="match status" value="1"/>
</dbReference>
<keyword evidence="2 7" id="KW-0489">Methyltransferase</keyword>
<gene>
    <name evidence="7" type="ORF">FC83_GL000297</name>
</gene>
<evidence type="ECO:0000256" key="2">
    <source>
        <dbReference type="ARBA" id="ARBA00022603"/>
    </source>
</evidence>
<dbReference type="GO" id="GO:0003677">
    <property type="term" value="F:DNA binding"/>
    <property type="evidence" value="ECO:0007669"/>
    <property type="project" value="InterPro"/>
</dbReference>
<dbReference type="PROSITE" id="PS00092">
    <property type="entry name" value="N6_MTASE"/>
    <property type="match status" value="1"/>
</dbReference>
<dbReference type="eggNOG" id="COG2189">
    <property type="taxonomic scope" value="Bacteria"/>
</dbReference>
<dbReference type="InterPro" id="IPR002295">
    <property type="entry name" value="N4/N6-MTase_EcoPI_Mod-like"/>
</dbReference>
<dbReference type="RefSeq" id="WP_057002371.1">
    <property type="nucleotide sequence ID" value="NZ_AZGA01000008.1"/>
</dbReference>
<dbReference type="GO" id="GO:0008170">
    <property type="term" value="F:N-methyltransferase activity"/>
    <property type="evidence" value="ECO:0007669"/>
    <property type="project" value="InterPro"/>
</dbReference>
<keyword evidence="5" id="KW-0680">Restriction system</keyword>
<dbReference type="InterPro" id="IPR029063">
    <property type="entry name" value="SAM-dependent_MTases_sf"/>
</dbReference>
<evidence type="ECO:0000256" key="1">
    <source>
        <dbReference type="ARBA" id="ARBA00006594"/>
    </source>
</evidence>
<dbReference type="GO" id="GO:0009307">
    <property type="term" value="P:DNA restriction-modification system"/>
    <property type="evidence" value="ECO:0007669"/>
    <property type="project" value="UniProtKB-KW"/>
</dbReference>
<keyword evidence="3 7" id="KW-0808">Transferase</keyword>
<dbReference type="PRINTS" id="PR00506">
    <property type="entry name" value="D21N6MTFRASE"/>
</dbReference>
<dbReference type="SUPFAM" id="SSF53335">
    <property type="entry name" value="S-adenosyl-L-methionine-dependent methyltransferases"/>
    <property type="match status" value="1"/>
</dbReference>
<dbReference type="STRING" id="1423734.FC83_GL000297"/>
<dbReference type="AlphaFoldDB" id="A0A0R1Y122"/>
<dbReference type="Pfam" id="PF01555">
    <property type="entry name" value="N6_N4_Mtase"/>
    <property type="match status" value="1"/>
</dbReference>
<name>A0A0R1Y122_9LACO</name>
<evidence type="ECO:0000259" key="6">
    <source>
        <dbReference type="Pfam" id="PF01555"/>
    </source>
</evidence>
<keyword evidence="8" id="KW-1185">Reference proteome</keyword>
<evidence type="ECO:0000256" key="5">
    <source>
        <dbReference type="ARBA" id="ARBA00022747"/>
    </source>
</evidence>
<feature type="domain" description="DNA methylase N-4/N-6" evidence="6">
    <location>
        <begin position="116"/>
        <end position="439"/>
    </location>
</feature>
<dbReference type="PATRIC" id="fig|1423734.3.peg.297"/>
<dbReference type="InterPro" id="IPR002052">
    <property type="entry name" value="DNA_methylase_N6_adenine_CS"/>
</dbReference>
<sequence>MSQTRPDLTTPNFRTEAAQKLAQLFPEIVADGQIDFDALQEALTPDIELAGGNEKYEFTWRGKRDAKRIADMPTDKTTLVADKEKSKNWDTTQNVYVEGDNLEVLRLLQKAYFNQIKLIYLDPPYNTGHDFVYHDDFHDSYENYLRQTNQIDDNGMVTTTNKETNGRFHTDWLNMMYPRLKLARNLLTDDGIIFISIDDNELYNLRIIMNEIFGEINFLADITWEKRFTRSNNARTFSSVIDHILVYRKTMSLSHLREPRNEKSDSIYTNPDNDPRGVWTSVSYVNPATIADRPNLVYPLTNPITGKSVTHPTNAWKYSKETYQTHVANNQLYWGKNGENTYPRLKKFLSESNGMVPTNLWNYKEVGTTDSASKDLNALMNGKVFDFPKPVKLIEKIVSIATNDDDIILDLFSGSGTTAEAVMQQNKTNNSNRSFIMVQTPEKLKKDTVAYKKGFRTIADIAEKRIDLAGKRMLDKEPNLQIDIGFKVFSLRKSTLNKWSEIPSLFEKQLELLSISPFTEESTEEEQAYEIAIKLGIPLNVIPEVIESTYHFNAKGKEVFVVLGNYDDSLLSTLEAQRSSQFATVVLKEFARGSETKFNLREQLKQNNDLRNHFRLKTK</sequence>
<dbReference type="EMBL" id="AZGA01000008">
    <property type="protein sequence ID" value="KRM36087.1"/>
    <property type="molecule type" value="Genomic_DNA"/>
</dbReference>
<evidence type="ECO:0000313" key="7">
    <source>
        <dbReference type="EMBL" id="KRM36087.1"/>
    </source>
</evidence>
<accession>A0A0R1Y122</accession>
<dbReference type="Proteomes" id="UP000051236">
    <property type="component" value="Unassembled WGS sequence"/>
</dbReference>
<dbReference type="InterPro" id="IPR002941">
    <property type="entry name" value="DNA_methylase_N4/N6"/>
</dbReference>
<comment type="caution">
    <text evidence="7">The sequence shown here is derived from an EMBL/GenBank/DDBJ whole genome shotgun (WGS) entry which is preliminary data.</text>
</comment>